<organism evidence="2 3">
    <name type="scientific">Methylobacterium organophilum</name>
    <dbReference type="NCBI Taxonomy" id="410"/>
    <lineage>
        <taxon>Bacteria</taxon>
        <taxon>Pseudomonadati</taxon>
        <taxon>Pseudomonadota</taxon>
        <taxon>Alphaproteobacteria</taxon>
        <taxon>Hyphomicrobiales</taxon>
        <taxon>Methylobacteriaceae</taxon>
        <taxon>Methylobacterium</taxon>
    </lineage>
</organism>
<reference evidence="2" key="2">
    <citation type="submission" date="2021-08" db="EMBL/GenBank/DDBJ databases">
        <authorList>
            <person name="Tani A."/>
            <person name="Ola A."/>
            <person name="Ogura Y."/>
            <person name="Katsura K."/>
            <person name="Hayashi T."/>
        </authorList>
    </citation>
    <scope>NUCLEOTIDE SEQUENCE</scope>
    <source>
        <strain evidence="2">NBRC 15689</strain>
    </source>
</reference>
<proteinExistence type="predicted"/>
<reference evidence="2" key="1">
    <citation type="journal article" date="2021" name="Front. Microbiol.">
        <title>Comprehensive Comparative Genomics and Phenotyping of Methylobacterium Species.</title>
        <authorList>
            <person name="Alessa O."/>
            <person name="Ogura Y."/>
            <person name="Fujitani Y."/>
            <person name="Takami H."/>
            <person name="Hayashi T."/>
            <person name="Sahin N."/>
            <person name="Tani A."/>
        </authorList>
    </citation>
    <scope>NUCLEOTIDE SEQUENCE</scope>
    <source>
        <strain evidence="2">NBRC 15689</strain>
    </source>
</reference>
<feature type="region of interest" description="Disordered" evidence="1">
    <location>
        <begin position="98"/>
        <end position="124"/>
    </location>
</feature>
<evidence type="ECO:0000313" key="3">
    <source>
        <dbReference type="Proteomes" id="UP001055156"/>
    </source>
</evidence>
<feature type="region of interest" description="Disordered" evidence="1">
    <location>
        <begin position="150"/>
        <end position="175"/>
    </location>
</feature>
<name>A0ABQ4T4R5_METOR</name>
<protein>
    <submittedName>
        <fullName evidence="2">Uncharacterized protein</fullName>
    </submittedName>
</protein>
<sequence length="497" mass="53908">MPLPDPSRLARLGAALWGATLLAATGLPRPASAETENSLPACYPTAGGALEICRSLGEPEGLLFAPPPCAFAYGVQILRLKWRGAPGPLQFVYHAEPKRETRRGHRGAEDGCPGDLRATDPSLGGTLRTGRQAEQLVATMPPSAYRFWAGQAASGEAPRRKKRRRGRRAREEQPQEIRMVAAAEEASGARDPMTVAGRDWAGDDTYAVLMLATETNDQGRRHVLIQARTADFEHFDLRTRDESGATAWTPFGEEASQPRRRGRRNAPSAPALAPVLDEAGKPITGHCAAQGAESRGLVGSVSVVDQTYYYFYTDVLPSDCSEPAAKRRMGLYLRTSKDVMAERSWSAPRMIIEGLPPDTLMRVAKAKGMERWAVAYSCFRPANAPGGPVADVCLQYTATLAPGAIAGLTLFSEPVGAVRSPAFLGLRSGGDGSGRYGRDGFFWMTDRYGNLDTPSIYPGKDGFLTWLDRQAPRSDGSEGSSLYGRPVYWSTWSVRTR</sequence>
<dbReference type="Proteomes" id="UP001055156">
    <property type="component" value="Unassembled WGS sequence"/>
</dbReference>
<feature type="compositionally biased region" description="Basic residues" evidence="1">
    <location>
        <begin position="159"/>
        <end position="168"/>
    </location>
</feature>
<keyword evidence="3" id="KW-1185">Reference proteome</keyword>
<gene>
    <name evidence="2" type="ORF">LKMONMHP_0054</name>
</gene>
<dbReference type="RefSeq" id="WP_238309191.1">
    <property type="nucleotide sequence ID" value="NZ_BPQV01000001.1"/>
</dbReference>
<evidence type="ECO:0000313" key="2">
    <source>
        <dbReference type="EMBL" id="GJE25221.1"/>
    </source>
</evidence>
<accession>A0ABQ4T4R5</accession>
<evidence type="ECO:0000256" key="1">
    <source>
        <dbReference type="SAM" id="MobiDB-lite"/>
    </source>
</evidence>
<dbReference type="EMBL" id="BPQV01000001">
    <property type="protein sequence ID" value="GJE25221.1"/>
    <property type="molecule type" value="Genomic_DNA"/>
</dbReference>
<comment type="caution">
    <text evidence="2">The sequence shown here is derived from an EMBL/GenBank/DDBJ whole genome shotgun (WGS) entry which is preliminary data.</text>
</comment>